<name>A0A6G1KP37_9PLEO</name>
<reference evidence="2" key="1">
    <citation type="journal article" date="2020" name="Stud. Mycol.">
        <title>101 Dothideomycetes genomes: a test case for predicting lifestyles and emergence of pathogens.</title>
        <authorList>
            <person name="Haridas S."/>
            <person name="Albert R."/>
            <person name="Binder M."/>
            <person name="Bloem J."/>
            <person name="Labutti K."/>
            <person name="Salamov A."/>
            <person name="Andreopoulos B."/>
            <person name="Baker S."/>
            <person name="Barry K."/>
            <person name="Bills G."/>
            <person name="Bluhm B."/>
            <person name="Cannon C."/>
            <person name="Castanera R."/>
            <person name="Culley D."/>
            <person name="Daum C."/>
            <person name="Ezra D."/>
            <person name="Gonzalez J."/>
            <person name="Henrissat B."/>
            <person name="Kuo A."/>
            <person name="Liang C."/>
            <person name="Lipzen A."/>
            <person name="Lutzoni F."/>
            <person name="Magnuson J."/>
            <person name="Mondo S."/>
            <person name="Nolan M."/>
            <person name="Ohm R."/>
            <person name="Pangilinan J."/>
            <person name="Park H.-J."/>
            <person name="Ramirez L."/>
            <person name="Alfaro M."/>
            <person name="Sun H."/>
            <person name="Tritt A."/>
            <person name="Yoshinaga Y."/>
            <person name="Zwiers L.-H."/>
            <person name="Turgeon B."/>
            <person name="Goodwin S."/>
            <person name="Spatafora J."/>
            <person name="Crous P."/>
            <person name="Grigoriev I."/>
        </authorList>
    </citation>
    <scope>NUCLEOTIDE SEQUENCE</scope>
    <source>
        <strain evidence="2">CBS 279.74</strain>
    </source>
</reference>
<dbReference type="InterPro" id="IPR014756">
    <property type="entry name" value="Ig_E-set"/>
</dbReference>
<accession>A0A6G1KP37</accession>
<dbReference type="AlphaFoldDB" id="A0A6G1KP37"/>
<dbReference type="InterPro" id="IPR013783">
    <property type="entry name" value="Ig-like_fold"/>
</dbReference>
<dbReference type="Proteomes" id="UP000799428">
    <property type="component" value="Unassembled WGS sequence"/>
</dbReference>
<feature type="non-terminal residue" evidence="2">
    <location>
        <position position="510"/>
    </location>
</feature>
<feature type="region of interest" description="Disordered" evidence="1">
    <location>
        <begin position="128"/>
        <end position="155"/>
    </location>
</feature>
<sequence>MACRATITFTQPGVQPPVYVVTSLSDPPWEPLELAVSEEKTDAGHHIFTRQFDHVAEGNYQYKIRIGEGHWVVDEYKDSATDGSGNRNNVILTSSSPTPFVVEDKVSDEVQPTYGDVEPETLDMNATKRTADAEPDFETIQPETPLESTPQDSNSHPVPVVVVEKVDDVPSHGDDFGKNATSAQKLAHEIRSADASPNKVIVTPEPENKPPHQKQDSPLFRHESFLPGTSGRTPANTIPTIDVIEEESVRSSTDQESSHAGADTPSEFSENQAEDNEVDKGGVGELNHGPLLSHETGFANGKSLGELDDGPLMSHETEFSSHDTSEDDKIMVSESDLAVDDNGLDYEDEDDSEGASPFSHEAVDGDEDESPLLPHERGSKEPSHDGSEVSGMADGEQTFPYEHASATETYGHAPSLHLFANRTNTSGLPHRMARSDENDDDLKDPLLEDFPIQREQILERVRSIGSLLPADETRERDFSRSPDLSVKSQACSSTDLKPITSHSSLRPVAE</sequence>
<dbReference type="EMBL" id="MU005764">
    <property type="protein sequence ID" value="KAF2714614.1"/>
    <property type="molecule type" value="Genomic_DNA"/>
</dbReference>
<dbReference type="CDD" id="cd02859">
    <property type="entry name" value="E_set_AMPKbeta_like_N"/>
    <property type="match status" value="1"/>
</dbReference>
<feature type="compositionally biased region" description="Basic and acidic residues" evidence="1">
    <location>
        <begin position="315"/>
        <end position="331"/>
    </location>
</feature>
<keyword evidence="3" id="KW-1185">Reference proteome</keyword>
<feature type="compositionally biased region" description="Polar residues" evidence="1">
    <location>
        <begin position="230"/>
        <end position="239"/>
    </location>
</feature>
<feature type="compositionally biased region" description="Acidic residues" evidence="1">
    <location>
        <begin position="337"/>
        <end position="353"/>
    </location>
</feature>
<dbReference type="SUPFAM" id="SSF81296">
    <property type="entry name" value="E set domains"/>
    <property type="match status" value="1"/>
</dbReference>
<feature type="compositionally biased region" description="Polar residues" evidence="1">
    <location>
        <begin position="486"/>
        <end position="504"/>
    </location>
</feature>
<protein>
    <recommendedName>
        <fullName evidence="4">AMP-activated protein kinase glycogen-binding domain-containing protein</fullName>
    </recommendedName>
</protein>
<dbReference type="OrthoDB" id="5350410at2759"/>
<evidence type="ECO:0000313" key="3">
    <source>
        <dbReference type="Proteomes" id="UP000799428"/>
    </source>
</evidence>
<feature type="region of interest" description="Disordered" evidence="1">
    <location>
        <begin position="465"/>
        <end position="510"/>
    </location>
</feature>
<feature type="compositionally biased region" description="Basic and acidic residues" evidence="1">
    <location>
        <begin position="206"/>
        <end position="224"/>
    </location>
</feature>
<feature type="compositionally biased region" description="Basic and acidic residues" evidence="1">
    <location>
        <begin position="471"/>
        <end position="480"/>
    </location>
</feature>
<evidence type="ECO:0008006" key="4">
    <source>
        <dbReference type="Google" id="ProtNLM"/>
    </source>
</evidence>
<feature type="compositionally biased region" description="Basic and acidic residues" evidence="1">
    <location>
        <begin position="374"/>
        <end position="387"/>
    </location>
</feature>
<gene>
    <name evidence="2" type="ORF">K504DRAFT_366059</name>
</gene>
<organism evidence="2 3">
    <name type="scientific">Pleomassaria siparia CBS 279.74</name>
    <dbReference type="NCBI Taxonomy" id="1314801"/>
    <lineage>
        <taxon>Eukaryota</taxon>
        <taxon>Fungi</taxon>
        <taxon>Dikarya</taxon>
        <taxon>Ascomycota</taxon>
        <taxon>Pezizomycotina</taxon>
        <taxon>Dothideomycetes</taxon>
        <taxon>Pleosporomycetidae</taxon>
        <taxon>Pleosporales</taxon>
        <taxon>Pleomassariaceae</taxon>
        <taxon>Pleomassaria</taxon>
    </lineage>
</organism>
<feature type="region of interest" description="Disordered" evidence="1">
    <location>
        <begin position="168"/>
        <end position="445"/>
    </location>
</feature>
<evidence type="ECO:0000313" key="2">
    <source>
        <dbReference type="EMBL" id="KAF2714614.1"/>
    </source>
</evidence>
<feature type="compositionally biased region" description="Basic and acidic residues" evidence="1">
    <location>
        <begin position="168"/>
        <end position="177"/>
    </location>
</feature>
<dbReference type="Gene3D" id="2.60.40.10">
    <property type="entry name" value="Immunoglobulins"/>
    <property type="match status" value="1"/>
</dbReference>
<proteinExistence type="predicted"/>
<evidence type="ECO:0000256" key="1">
    <source>
        <dbReference type="SAM" id="MobiDB-lite"/>
    </source>
</evidence>